<keyword evidence="1" id="KW-0472">Membrane</keyword>
<name>M6CYL6_9LEPT</name>
<sequence length="414" mass="48199">MKANLSSFPSKTRSWFENPSVILPLFFALYALCSLLIWKRYDWNPSSQINFGMQFVLQNPEETPKGAIVFLGRHGDLGAGYDGQIFYYYSRMLSEFHLNWPKGFEENIRAPRIGYPFLVSAFGWFGNWGTVFGMYFLNLVLILISWFLLRDLCGERYRIYSSFYLFSPFFLGSYALLVSDAVLTGFLVITFWFYKKEKWIWFSLFGGIAILTKEQALFLLFPLGIQALSEMKWKNATGIVSTLLLPAFWAVFLRLHFPHWSPARFADFFAPLDGLVGYWREINQPSLLSFLQVPNFETGLILFAKKFSRIPIFLLFLSGLFVLGSGNWKKGIAGRFAFFWVMFSVFSAGYVLYWSSYENVSRMFTVSIAFLILWKLEDDSIADRFYWIVAGSIFFIFLFKLAFISSTLPYEIWK</sequence>
<feature type="transmembrane region" description="Helical" evidence="1">
    <location>
        <begin position="236"/>
        <end position="257"/>
    </location>
</feature>
<feature type="transmembrane region" description="Helical" evidence="1">
    <location>
        <begin position="336"/>
        <end position="354"/>
    </location>
</feature>
<dbReference type="NCBIfam" id="NF046093">
    <property type="entry name" value="AZOBR_p60025_fam"/>
    <property type="match status" value="1"/>
</dbReference>
<proteinExistence type="predicted"/>
<dbReference type="AlphaFoldDB" id="M6CYL6"/>
<accession>M6CYL6</accession>
<keyword evidence="1" id="KW-1133">Transmembrane helix</keyword>
<feature type="transmembrane region" description="Helical" evidence="1">
    <location>
        <begin position="307"/>
        <end position="324"/>
    </location>
</feature>
<evidence type="ECO:0000256" key="1">
    <source>
        <dbReference type="SAM" id="Phobius"/>
    </source>
</evidence>
<keyword evidence="2" id="KW-0808">Transferase</keyword>
<feature type="transmembrane region" description="Helical" evidence="1">
    <location>
        <begin position="200"/>
        <end position="224"/>
    </location>
</feature>
<dbReference type="EMBL" id="ANIK01000016">
    <property type="protein sequence ID" value="EMJ96789.1"/>
    <property type="molecule type" value="Genomic_DNA"/>
</dbReference>
<feature type="transmembrane region" description="Helical" evidence="1">
    <location>
        <begin position="169"/>
        <end position="194"/>
    </location>
</feature>
<dbReference type="Proteomes" id="UP000011988">
    <property type="component" value="Unassembled WGS sequence"/>
</dbReference>
<keyword evidence="2" id="KW-0328">Glycosyltransferase</keyword>
<keyword evidence="1" id="KW-0812">Transmembrane</keyword>
<feature type="transmembrane region" description="Helical" evidence="1">
    <location>
        <begin position="125"/>
        <end position="149"/>
    </location>
</feature>
<feature type="transmembrane region" description="Helical" evidence="1">
    <location>
        <begin position="21"/>
        <end position="38"/>
    </location>
</feature>
<dbReference type="PATRIC" id="fig|1218565.3.peg.964"/>
<organism evidence="2 3">
    <name type="scientific">Leptospira alstonii serovar Sichuan str. 79601</name>
    <dbReference type="NCBI Taxonomy" id="1218565"/>
    <lineage>
        <taxon>Bacteria</taxon>
        <taxon>Pseudomonadati</taxon>
        <taxon>Spirochaetota</taxon>
        <taxon>Spirochaetia</taxon>
        <taxon>Leptospirales</taxon>
        <taxon>Leptospiraceae</taxon>
        <taxon>Leptospira</taxon>
    </lineage>
</organism>
<feature type="transmembrane region" description="Helical" evidence="1">
    <location>
        <begin position="385"/>
        <end position="404"/>
    </location>
</feature>
<protein>
    <submittedName>
        <fullName evidence="2">Dolichyl-phosphate-mannose-protein mannosyltransferase</fullName>
    </submittedName>
</protein>
<evidence type="ECO:0000313" key="3">
    <source>
        <dbReference type="Proteomes" id="UP000011988"/>
    </source>
</evidence>
<gene>
    <name evidence="2" type="ORF">LEP1GSC194_4340</name>
</gene>
<comment type="caution">
    <text evidence="2">The sequence shown here is derived from an EMBL/GenBank/DDBJ whole genome shotgun (WGS) entry which is preliminary data.</text>
</comment>
<dbReference type="GO" id="GO:0016757">
    <property type="term" value="F:glycosyltransferase activity"/>
    <property type="evidence" value="ECO:0007669"/>
    <property type="project" value="UniProtKB-KW"/>
</dbReference>
<evidence type="ECO:0000313" key="2">
    <source>
        <dbReference type="EMBL" id="EMJ96789.1"/>
    </source>
</evidence>
<reference evidence="2 3" key="1">
    <citation type="submission" date="2013-01" db="EMBL/GenBank/DDBJ databases">
        <authorList>
            <person name="Harkins D.M."/>
            <person name="Durkin A.S."/>
            <person name="Brinkac L.M."/>
            <person name="Haft D.H."/>
            <person name="Selengut J.D."/>
            <person name="Sanka R."/>
            <person name="DePew J."/>
            <person name="Purushe J."/>
            <person name="Galloway R.L."/>
            <person name="Vinetz J.M."/>
            <person name="Sutton G.G."/>
            <person name="Nierman W.C."/>
            <person name="Fouts D.E."/>
        </authorList>
    </citation>
    <scope>NUCLEOTIDE SEQUENCE [LARGE SCALE GENOMIC DNA]</scope>
    <source>
        <strain evidence="2 3">79601</strain>
    </source>
</reference>
<dbReference type="InterPro" id="IPR058226">
    <property type="entry name" value="AZOBR_p60025-like"/>
</dbReference>